<dbReference type="PANTHER" id="PTHR30183:SF2">
    <property type="entry name" value="IRON UTILIZATION PROTEIN"/>
    <property type="match status" value="1"/>
</dbReference>
<dbReference type="EMBL" id="SGXC01000002">
    <property type="protein sequence ID" value="RZS80990.1"/>
    <property type="molecule type" value="Genomic_DNA"/>
</dbReference>
<proteinExistence type="inferred from homology"/>
<dbReference type="FunFam" id="1.10.3720.10:FF:000088">
    <property type="entry name" value="Iron(III) ABC transporter, permease protein"/>
    <property type="match status" value="1"/>
</dbReference>
<gene>
    <name evidence="9" type="ORF">EV675_3603</name>
</gene>
<dbReference type="Pfam" id="PF00528">
    <property type="entry name" value="BPD_transp_1"/>
    <property type="match status" value="2"/>
</dbReference>
<evidence type="ECO:0000256" key="1">
    <source>
        <dbReference type="ARBA" id="ARBA00004651"/>
    </source>
</evidence>
<keyword evidence="6 7" id="KW-0472">Membrane</keyword>
<keyword evidence="2 7" id="KW-0813">Transport</keyword>
<dbReference type="GO" id="GO:0055085">
    <property type="term" value="P:transmembrane transport"/>
    <property type="evidence" value="ECO:0007669"/>
    <property type="project" value="InterPro"/>
</dbReference>
<dbReference type="Proteomes" id="UP000292445">
    <property type="component" value="Unassembled WGS sequence"/>
</dbReference>
<feature type="domain" description="ABC transmembrane type-1" evidence="8">
    <location>
        <begin position="327"/>
        <end position="528"/>
    </location>
</feature>
<dbReference type="InterPro" id="IPR035906">
    <property type="entry name" value="MetI-like_sf"/>
</dbReference>
<reference evidence="9 10" key="1">
    <citation type="submission" date="2019-02" db="EMBL/GenBank/DDBJ databases">
        <title>Genomic Encyclopedia of Type Strains, Phase IV (KMG-IV): sequencing the most valuable type-strain genomes for metagenomic binning, comparative biology and taxonomic classification.</title>
        <authorList>
            <person name="Goeker M."/>
        </authorList>
    </citation>
    <scope>NUCLEOTIDE SEQUENCE [LARGE SCALE GENOMIC DNA]</scope>
    <source>
        <strain evidence="9 10">K24</strain>
    </source>
</reference>
<dbReference type="GO" id="GO:0005886">
    <property type="term" value="C:plasma membrane"/>
    <property type="evidence" value="ECO:0007669"/>
    <property type="project" value="UniProtKB-SubCell"/>
</dbReference>
<keyword evidence="5 7" id="KW-1133">Transmembrane helix</keyword>
<evidence type="ECO:0000313" key="10">
    <source>
        <dbReference type="Proteomes" id="UP000292445"/>
    </source>
</evidence>
<feature type="domain" description="ABC transmembrane type-1" evidence="8">
    <location>
        <begin position="52"/>
        <end position="258"/>
    </location>
</feature>
<dbReference type="InterPro" id="IPR000515">
    <property type="entry name" value="MetI-like"/>
</dbReference>
<evidence type="ECO:0000313" key="9">
    <source>
        <dbReference type="EMBL" id="RZS80990.1"/>
    </source>
</evidence>
<dbReference type="PANTHER" id="PTHR30183">
    <property type="entry name" value="MOLYBDENUM TRANSPORT SYSTEM PERMEASE PROTEIN MODB"/>
    <property type="match status" value="1"/>
</dbReference>
<feature type="transmembrane region" description="Helical" evidence="7">
    <location>
        <begin position="183"/>
        <end position="205"/>
    </location>
</feature>
<dbReference type="CDD" id="cd06261">
    <property type="entry name" value="TM_PBP2"/>
    <property type="match status" value="2"/>
</dbReference>
<protein>
    <submittedName>
        <fullName evidence="9">Iron(III) transport system permease protein</fullName>
    </submittedName>
</protein>
<keyword evidence="10" id="KW-1185">Reference proteome</keyword>
<evidence type="ECO:0000256" key="3">
    <source>
        <dbReference type="ARBA" id="ARBA00022475"/>
    </source>
</evidence>
<evidence type="ECO:0000256" key="4">
    <source>
        <dbReference type="ARBA" id="ARBA00022692"/>
    </source>
</evidence>
<dbReference type="AlphaFoldDB" id="A0A4Q7NDH0"/>
<comment type="caution">
    <text evidence="9">The sequence shown here is derived from an EMBL/GenBank/DDBJ whole genome shotgun (WGS) entry which is preliminary data.</text>
</comment>
<comment type="subcellular location">
    <subcellularLocation>
        <location evidence="1 7">Cell membrane</location>
        <topology evidence="1 7">Multi-pass membrane protein</topology>
    </subcellularLocation>
</comment>
<evidence type="ECO:0000256" key="2">
    <source>
        <dbReference type="ARBA" id="ARBA00022448"/>
    </source>
</evidence>
<dbReference type="RefSeq" id="WP_130358585.1">
    <property type="nucleotide sequence ID" value="NZ_SGXC01000002.1"/>
</dbReference>
<feature type="transmembrane region" description="Helical" evidence="7">
    <location>
        <begin position="90"/>
        <end position="108"/>
    </location>
</feature>
<dbReference type="OrthoDB" id="9790211at2"/>
<name>A0A4Q7NDH0_9BURK</name>
<feature type="transmembrane region" description="Helical" evidence="7">
    <location>
        <begin position="7"/>
        <end position="30"/>
    </location>
</feature>
<dbReference type="PROSITE" id="PS50928">
    <property type="entry name" value="ABC_TM1"/>
    <property type="match status" value="2"/>
</dbReference>
<dbReference type="SUPFAM" id="SSF161098">
    <property type="entry name" value="MetI-like"/>
    <property type="match status" value="2"/>
</dbReference>
<feature type="transmembrane region" description="Helical" evidence="7">
    <location>
        <begin position="510"/>
        <end position="532"/>
    </location>
</feature>
<evidence type="ECO:0000256" key="6">
    <source>
        <dbReference type="ARBA" id="ARBA00023136"/>
    </source>
</evidence>
<dbReference type="Gene3D" id="1.10.3720.10">
    <property type="entry name" value="MetI-like"/>
    <property type="match status" value="2"/>
</dbReference>
<feature type="transmembrane region" description="Helical" evidence="7">
    <location>
        <begin position="331"/>
        <end position="351"/>
    </location>
</feature>
<accession>A0A4Q7NDH0</accession>
<feature type="transmembrane region" description="Helical" evidence="7">
    <location>
        <begin position="139"/>
        <end position="162"/>
    </location>
</feature>
<evidence type="ECO:0000259" key="8">
    <source>
        <dbReference type="PROSITE" id="PS50928"/>
    </source>
</evidence>
<organism evidence="9 10">
    <name type="scientific">Pigmentiphaga kullae</name>
    <dbReference type="NCBI Taxonomy" id="151784"/>
    <lineage>
        <taxon>Bacteria</taxon>
        <taxon>Pseudomonadati</taxon>
        <taxon>Pseudomonadota</taxon>
        <taxon>Betaproteobacteria</taxon>
        <taxon>Burkholderiales</taxon>
        <taxon>Alcaligenaceae</taxon>
        <taxon>Pigmentiphaga</taxon>
    </lineage>
</organism>
<evidence type="ECO:0000256" key="5">
    <source>
        <dbReference type="ARBA" id="ARBA00022989"/>
    </source>
</evidence>
<comment type="similarity">
    <text evidence="7">Belongs to the binding-protein-dependent transport system permease family.</text>
</comment>
<feature type="transmembrane region" description="Helical" evidence="7">
    <location>
        <begin position="50"/>
        <end position="78"/>
    </location>
</feature>
<feature type="transmembrane region" description="Helical" evidence="7">
    <location>
        <begin position="465"/>
        <end position="486"/>
    </location>
</feature>
<feature type="transmembrane region" description="Helical" evidence="7">
    <location>
        <begin position="286"/>
        <end position="311"/>
    </location>
</feature>
<feature type="transmembrane region" description="Helical" evidence="7">
    <location>
        <begin position="371"/>
        <end position="389"/>
    </location>
</feature>
<feature type="transmembrane region" description="Helical" evidence="7">
    <location>
        <begin position="237"/>
        <end position="256"/>
    </location>
</feature>
<sequence>MHRRTALSWPAAAVAAFIALPIVSLLWSVSNVDAGARDILVHLVDTVLPGYAATSLLLMAAVGVGAAVVGIATAWVVAAHDFPGRRIYEWALILPLAMPTYVMAYAFTDFFQFSGPVQTLLRDLTGQARLPWFPAIRSWYGAALVFVFAFYPYVYLLTRTAFLERSPRLSEAARTLGCGPARAFFAVVLPLARPAAVAGITLVLMETLADYGAVSYFGVQTFTTGIYRAWLSMGDRIAAAQLASALLAFVGVLVWLERRSRTRLRFHAGAQRQVQAPRRLSGRHAVWANLVCLVPLTLGFLLPVAIMLRFAAQDLHVIDWSRYAMWLGNTLRLAAATSVLAVALALGLAYAARLAPGRLVRAANSVAGMGYAVPGAVLAVGLLILVGALDGWLEAWGWSFQGTLTGTLTLLVYAYLVRFLAVALQTTEAGLAKITPSLDASARTLGAGTWELLVRVHQPLLRRSLLTAALLVFVDVMKELPATLVLRPFNFDTLAVITDHLASDERLGEAAVPALTIVLAGLLPVIVLARAISRRDKLTKS</sequence>
<keyword evidence="4 7" id="KW-0812">Transmembrane</keyword>
<keyword evidence="3" id="KW-1003">Cell membrane</keyword>
<feature type="transmembrane region" description="Helical" evidence="7">
    <location>
        <begin position="395"/>
        <end position="416"/>
    </location>
</feature>
<evidence type="ECO:0000256" key="7">
    <source>
        <dbReference type="RuleBase" id="RU363032"/>
    </source>
</evidence>